<evidence type="ECO:0000313" key="5">
    <source>
        <dbReference type="EMBL" id="AFK60778.1"/>
    </source>
</evidence>
<dbReference type="InterPro" id="IPR029017">
    <property type="entry name" value="Enolase-like_N"/>
</dbReference>
<dbReference type="Gene3D" id="3.30.390.10">
    <property type="entry name" value="Enolase-like, N-terminal domain"/>
    <property type="match status" value="1"/>
</dbReference>
<dbReference type="GO" id="GO:0016052">
    <property type="term" value="P:carbohydrate catabolic process"/>
    <property type="evidence" value="ECO:0007669"/>
    <property type="project" value="TreeGrafter"/>
</dbReference>
<evidence type="ECO:0000256" key="1">
    <source>
        <dbReference type="ARBA" id="ARBA00001946"/>
    </source>
</evidence>
<dbReference type="SFLD" id="SFLDS00001">
    <property type="entry name" value="Enolase"/>
    <property type="match status" value="1"/>
</dbReference>
<dbReference type="SUPFAM" id="SSF51604">
    <property type="entry name" value="Enolase C-terminal domain-like"/>
    <property type="match status" value="1"/>
</dbReference>
<protein>
    <submittedName>
        <fullName evidence="5">Mandelate racemase/muconate lactonizing protein</fullName>
    </submittedName>
</protein>
<evidence type="ECO:0000256" key="3">
    <source>
        <dbReference type="ARBA" id="ARBA00022842"/>
    </source>
</evidence>
<dbReference type="HOGENOM" id="CLU_030273_3_1_4"/>
<dbReference type="GO" id="GO:0016836">
    <property type="term" value="F:hydro-lyase activity"/>
    <property type="evidence" value="ECO:0007669"/>
    <property type="project" value="TreeGrafter"/>
</dbReference>
<dbReference type="PANTHER" id="PTHR13794:SF58">
    <property type="entry name" value="MITOCHONDRIAL ENOLASE SUPERFAMILY MEMBER 1"/>
    <property type="match status" value="1"/>
</dbReference>
<dbReference type="SUPFAM" id="SSF54826">
    <property type="entry name" value="Enolase N-terminal domain-like"/>
    <property type="match status" value="1"/>
</dbReference>
<keyword evidence="6" id="KW-1185">Reference proteome</keyword>
<dbReference type="InterPro" id="IPR036849">
    <property type="entry name" value="Enolase-like_C_sf"/>
</dbReference>
<dbReference type="GO" id="GO:0000287">
    <property type="term" value="F:magnesium ion binding"/>
    <property type="evidence" value="ECO:0007669"/>
    <property type="project" value="TreeGrafter"/>
</dbReference>
<comment type="cofactor">
    <cofactor evidence="1">
        <name>Mg(2+)</name>
        <dbReference type="ChEBI" id="CHEBI:18420"/>
    </cofactor>
</comment>
<dbReference type="SMART" id="SM00922">
    <property type="entry name" value="MR_MLE"/>
    <property type="match status" value="1"/>
</dbReference>
<name>I3U6Z0_ADVKW</name>
<evidence type="ECO:0000256" key="2">
    <source>
        <dbReference type="ARBA" id="ARBA00022723"/>
    </source>
</evidence>
<dbReference type="CDD" id="cd03316">
    <property type="entry name" value="MR_like"/>
    <property type="match status" value="1"/>
</dbReference>
<gene>
    <name evidence="5" type="ordered locus">TKWG_00290</name>
</gene>
<evidence type="ECO:0000313" key="6">
    <source>
        <dbReference type="Proteomes" id="UP000005267"/>
    </source>
</evidence>
<dbReference type="AlphaFoldDB" id="I3U6Z0"/>
<dbReference type="GO" id="GO:0009063">
    <property type="term" value="P:amino acid catabolic process"/>
    <property type="evidence" value="ECO:0007669"/>
    <property type="project" value="InterPro"/>
</dbReference>
<dbReference type="Pfam" id="PF02746">
    <property type="entry name" value="MR_MLE_N"/>
    <property type="match status" value="1"/>
</dbReference>
<keyword evidence="2" id="KW-0479">Metal-binding</keyword>
<organism evidence="5 6">
    <name type="scientific">Advenella kashmirensis (strain DSM 17095 / LMG 22695 / WT001)</name>
    <name type="common">Tetrathiobacter kashmirensis</name>
    <dbReference type="NCBI Taxonomy" id="1036672"/>
    <lineage>
        <taxon>Bacteria</taxon>
        <taxon>Pseudomonadati</taxon>
        <taxon>Pseudomonadota</taxon>
        <taxon>Betaproteobacteria</taxon>
        <taxon>Burkholderiales</taxon>
        <taxon>Alcaligenaceae</taxon>
    </lineage>
</organism>
<dbReference type="InterPro" id="IPR013342">
    <property type="entry name" value="Mandelate_racemase_C"/>
</dbReference>
<feature type="domain" description="Mandelate racemase/muconate lactonizing enzyme C-terminal" evidence="4">
    <location>
        <begin position="148"/>
        <end position="245"/>
    </location>
</feature>
<reference evidence="5 6" key="1">
    <citation type="journal article" date="2011" name="J. Bacteriol.">
        <title>Whole-genome shotgun sequencing of the sulfur-oxidizing chemoautotroph Tetrathiobacter kashmirensis.</title>
        <authorList>
            <person name="Ghosh W."/>
            <person name="George A."/>
            <person name="Agarwal A."/>
            <person name="Raj P."/>
            <person name="Alam M."/>
            <person name="Pyne P."/>
            <person name="Das Gupta S.K."/>
        </authorList>
    </citation>
    <scope>NUCLEOTIDE SEQUENCE [LARGE SCALE GENOMIC DNA]</scope>
    <source>
        <strain evidence="5 6">WT001</strain>
    </source>
</reference>
<keyword evidence="3" id="KW-0460">Magnesium</keyword>
<dbReference type="InterPro" id="IPR013341">
    <property type="entry name" value="Mandelate_racemase_N_dom"/>
</dbReference>
<dbReference type="Gene3D" id="3.20.20.120">
    <property type="entry name" value="Enolase-like C-terminal domain"/>
    <property type="match status" value="1"/>
</dbReference>
<proteinExistence type="predicted"/>
<dbReference type="PANTHER" id="PTHR13794">
    <property type="entry name" value="ENOLASE SUPERFAMILY, MANDELATE RACEMASE"/>
    <property type="match status" value="1"/>
</dbReference>
<dbReference type="InterPro" id="IPR018110">
    <property type="entry name" value="Mandel_Rmase/mucon_lact_enz_CS"/>
</dbReference>
<dbReference type="PROSITE" id="PS00908">
    <property type="entry name" value="MR_MLE_1"/>
    <property type="match status" value="1"/>
</dbReference>
<reference evidence="6" key="2">
    <citation type="journal article" date="2013" name="PLoS ONE">
        <title>Genome implosion elicits host-confinement in Alcaligenaceae: evidence from the comparative genomics of Tetrathiobacter kashmirensis, a pathogen in the making.</title>
        <authorList>
            <person name="Ghosh W."/>
            <person name="Alam M."/>
            <person name="Roy C."/>
            <person name="Pyne P."/>
            <person name="George A."/>
            <person name="Chakraborty R."/>
            <person name="Majumder S."/>
            <person name="Agarwal A."/>
            <person name="Chakraborty S."/>
            <person name="Majumdar S."/>
            <person name="Gupta S.K."/>
        </authorList>
    </citation>
    <scope>NUCLEOTIDE SEQUENCE [LARGE SCALE GENOMIC DNA]</scope>
    <source>
        <strain evidence="6">WT001</strain>
    </source>
</reference>
<dbReference type="InterPro" id="IPR046945">
    <property type="entry name" value="RHMD-like"/>
</dbReference>
<dbReference type="Pfam" id="PF13378">
    <property type="entry name" value="MR_MLE_C"/>
    <property type="match status" value="1"/>
</dbReference>
<dbReference type="STRING" id="1036672.TKWG_00290"/>
<evidence type="ECO:0000259" key="4">
    <source>
        <dbReference type="SMART" id="SM00922"/>
    </source>
</evidence>
<dbReference type="Proteomes" id="UP000005267">
    <property type="component" value="Chromosome"/>
</dbReference>
<dbReference type="SFLD" id="SFLDG00179">
    <property type="entry name" value="mandelate_racemase"/>
    <property type="match status" value="1"/>
</dbReference>
<dbReference type="KEGG" id="aka:TKWG_00290"/>
<dbReference type="EMBL" id="CP003555">
    <property type="protein sequence ID" value="AFK60778.1"/>
    <property type="molecule type" value="Genomic_DNA"/>
</dbReference>
<accession>I3U6Z0</accession>
<dbReference type="InterPro" id="IPR029065">
    <property type="entry name" value="Enolase_C-like"/>
</dbReference>
<sequence>MSVIKKVTCHVVSAPIARPFTSSRGWLYKTRGSCIVEIETQDGTIGWGECYGPSQVARSFIDTQFAPRIIGRDAFDVEVIWEDLYNRIKDYGAKGMAIAAMSGIDIALWDIIGKICGKPVHKLIGGAFRDTVTAYATGLYFIDMDRLVEEAVEEALEYKHGGFSAIKMKIGLGSPKLDLARVEAVRKAIGDDIRLMVDANHCFTVPAAIRLGRELEKLDVEWFEEPISPEDLDGYVQVTQALDMAVAGGENEYTRWGFRDIVSRKAMDIIQPDICAAGGFSECRKIAALATAHGVECVPMHGGLLLAWLLRCTSSRHCRISLQVSGRCHPFLNSSNAKIRFGIIWLLSPSYCVTARSLSRPNQALASTLTVAFLKNTRFEQHAVYHI</sequence>